<feature type="binding site" evidence="15">
    <location>
        <position position="468"/>
    </location>
    <ligand>
        <name>Mg(2+)</name>
        <dbReference type="ChEBI" id="CHEBI:18420"/>
        <note>shared with alpha subunit</note>
    </ligand>
</feature>
<comment type="similarity">
    <text evidence="2 15">Belongs to the phenylalanyl-tRNA synthetase beta subunit family. Type 1 subfamily.</text>
</comment>
<feature type="domain" description="TRNA-binding" evidence="17">
    <location>
        <begin position="41"/>
        <end position="151"/>
    </location>
</feature>
<evidence type="ECO:0000256" key="4">
    <source>
        <dbReference type="ARBA" id="ARBA00022490"/>
    </source>
</evidence>
<comment type="caution">
    <text evidence="20">The sequence shown here is derived from an EMBL/GenBank/DDBJ whole genome shotgun (WGS) entry which is preliminary data.</text>
</comment>
<keyword evidence="11 16" id="KW-0694">RNA-binding</keyword>
<keyword evidence="7 15" id="KW-0479">Metal-binding</keyword>
<evidence type="ECO:0000313" key="21">
    <source>
        <dbReference type="Proteomes" id="UP000886812"/>
    </source>
</evidence>
<dbReference type="GO" id="GO:0009328">
    <property type="term" value="C:phenylalanine-tRNA ligase complex"/>
    <property type="evidence" value="ECO:0007669"/>
    <property type="project" value="TreeGrafter"/>
</dbReference>
<dbReference type="Gene3D" id="3.50.40.10">
    <property type="entry name" value="Phenylalanyl-trna Synthetase, Chain B, domain 3"/>
    <property type="match status" value="1"/>
</dbReference>
<dbReference type="Proteomes" id="UP000886812">
    <property type="component" value="Unassembled WGS sequence"/>
</dbReference>
<reference evidence="20" key="1">
    <citation type="submission" date="2020-10" db="EMBL/GenBank/DDBJ databases">
        <authorList>
            <person name="Gilroy R."/>
        </authorList>
    </citation>
    <scope>NUCLEOTIDE SEQUENCE</scope>
    <source>
        <strain evidence="20">10669</strain>
    </source>
</reference>
<keyword evidence="9 15" id="KW-0067">ATP-binding</keyword>
<reference evidence="20" key="2">
    <citation type="journal article" date="2021" name="PeerJ">
        <title>Extensive microbial diversity within the chicken gut microbiome revealed by metagenomics and culture.</title>
        <authorList>
            <person name="Gilroy R."/>
            <person name="Ravi A."/>
            <person name="Getino M."/>
            <person name="Pursley I."/>
            <person name="Horton D.L."/>
            <person name="Alikhan N.F."/>
            <person name="Baker D."/>
            <person name="Gharbi K."/>
            <person name="Hall N."/>
            <person name="Watson M."/>
            <person name="Adriaenssens E.M."/>
            <person name="Foster-Nyarko E."/>
            <person name="Jarju S."/>
            <person name="Secka A."/>
            <person name="Antonio M."/>
            <person name="Oren A."/>
            <person name="Chaudhuri R.R."/>
            <person name="La Ragione R."/>
            <person name="Hildebrand F."/>
            <person name="Pallen M.J."/>
        </authorList>
    </citation>
    <scope>NUCLEOTIDE SEQUENCE</scope>
    <source>
        <strain evidence="20">10669</strain>
    </source>
</reference>
<evidence type="ECO:0000256" key="1">
    <source>
        <dbReference type="ARBA" id="ARBA00004496"/>
    </source>
</evidence>
<dbReference type="InterPro" id="IPR045060">
    <property type="entry name" value="Phe-tRNA-ligase_IIc_bsu"/>
</dbReference>
<dbReference type="InterPro" id="IPR033714">
    <property type="entry name" value="tRNA_bind_bactPheRS"/>
</dbReference>
<evidence type="ECO:0000259" key="18">
    <source>
        <dbReference type="PROSITE" id="PS51447"/>
    </source>
</evidence>
<dbReference type="NCBIfam" id="NF045760">
    <property type="entry name" value="YtpR"/>
    <property type="match status" value="1"/>
</dbReference>
<feature type="binding site" evidence="15">
    <location>
        <position position="471"/>
    </location>
    <ligand>
        <name>Mg(2+)</name>
        <dbReference type="ChEBI" id="CHEBI:18420"/>
        <note>shared with alpha subunit</note>
    </ligand>
</feature>
<dbReference type="PROSITE" id="PS51447">
    <property type="entry name" value="FDX_ACB"/>
    <property type="match status" value="1"/>
</dbReference>
<dbReference type="EC" id="6.1.1.20" evidence="15"/>
<dbReference type="InterPro" id="IPR041616">
    <property type="entry name" value="PheRS_beta_core"/>
</dbReference>
<dbReference type="InterPro" id="IPR002547">
    <property type="entry name" value="tRNA-bd_dom"/>
</dbReference>
<keyword evidence="12 15" id="KW-0648">Protein biosynthesis</keyword>
<dbReference type="Gene3D" id="3.30.70.380">
    <property type="entry name" value="Ferrodoxin-fold anticodon-binding domain"/>
    <property type="match status" value="1"/>
</dbReference>
<dbReference type="InterPro" id="IPR012340">
    <property type="entry name" value="NA-bd_OB-fold"/>
</dbReference>
<keyword evidence="5 16" id="KW-0820">tRNA-binding</keyword>
<accession>A0A9D1T124</accession>
<comment type="caution">
    <text evidence="15">Lacks conserved residue(s) required for the propagation of feature annotation.</text>
</comment>
<dbReference type="GO" id="GO:0005524">
    <property type="term" value="F:ATP binding"/>
    <property type="evidence" value="ECO:0007669"/>
    <property type="project" value="UniProtKB-UniRule"/>
</dbReference>
<dbReference type="FunFam" id="2.40.50.140:FF:000045">
    <property type="entry name" value="Phenylalanine--tRNA ligase beta subunit"/>
    <property type="match status" value="1"/>
</dbReference>
<comment type="catalytic activity">
    <reaction evidence="14 15">
        <text>tRNA(Phe) + L-phenylalanine + ATP = L-phenylalanyl-tRNA(Phe) + AMP + diphosphate + H(+)</text>
        <dbReference type="Rhea" id="RHEA:19413"/>
        <dbReference type="Rhea" id="RHEA-COMP:9668"/>
        <dbReference type="Rhea" id="RHEA-COMP:9699"/>
        <dbReference type="ChEBI" id="CHEBI:15378"/>
        <dbReference type="ChEBI" id="CHEBI:30616"/>
        <dbReference type="ChEBI" id="CHEBI:33019"/>
        <dbReference type="ChEBI" id="CHEBI:58095"/>
        <dbReference type="ChEBI" id="CHEBI:78442"/>
        <dbReference type="ChEBI" id="CHEBI:78531"/>
        <dbReference type="ChEBI" id="CHEBI:456215"/>
        <dbReference type="EC" id="6.1.1.20"/>
    </reaction>
</comment>
<evidence type="ECO:0000259" key="17">
    <source>
        <dbReference type="PROSITE" id="PS50886"/>
    </source>
</evidence>
<feature type="domain" description="FDX-ACB" evidence="18">
    <location>
        <begin position="717"/>
        <end position="816"/>
    </location>
</feature>
<keyword evidence="10 15" id="KW-0460">Magnesium</keyword>
<evidence type="ECO:0000259" key="19">
    <source>
        <dbReference type="PROSITE" id="PS51483"/>
    </source>
</evidence>
<dbReference type="Gene3D" id="2.40.50.140">
    <property type="entry name" value="Nucleic acid-binding proteins"/>
    <property type="match status" value="1"/>
</dbReference>
<keyword evidence="6 15" id="KW-0436">Ligase</keyword>
<evidence type="ECO:0000256" key="2">
    <source>
        <dbReference type="ARBA" id="ARBA00008653"/>
    </source>
</evidence>
<comment type="subunit">
    <text evidence="3 15">Tetramer of two alpha and two beta subunits.</text>
</comment>
<dbReference type="SUPFAM" id="SSF54991">
    <property type="entry name" value="Anticodon-binding domain of PheRS"/>
    <property type="match status" value="1"/>
</dbReference>
<gene>
    <name evidence="15" type="primary">pheT</name>
    <name evidence="20" type="ORF">IAC75_03385</name>
</gene>
<dbReference type="InterPro" id="IPR005147">
    <property type="entry name" value="tRNA_synthase_B5-dom"/>
</dbReference>
<dbReference type="FunFam" id="3.50.40.10:FF:000001">
    <property type="entry name" value="Phenylalanine--tRNA ligase beta subunit"/>
    <property type="match status" value="1"/>
</dbReference>
<dbReference type="SUPFAM" id="SSF50249">
    <property type="entry name" value="Nucleic acid-binding proteins"/>
    <property type="match status" value="1"/>
</dbReference>
<dbReference type="NCBIfam" id="TIGR00472">
    <property type="entry name" value="pheT_bact"/>
    <property type="match status" value="1"/>
</dbReference>
<dbReference type="GO" id="GO:0006432">
    <property type="term" value="P:phenylalanyl-tRNA aminoacylation"/>
    <property type="evidence" value="ECO:0007669"/>
    <property type="project" value="UniProtKB-UniRule"/>
</dbReference>
<dbReference type="PROSITE" id="PS51483">
    <property type="entry name" value="B5"/>
    <property type="match status" value="1"/>
</dbReference>
<dbReference type="InterPro" id="IPR036690">
    <property type="entry name" value="Fdx_antiC-bd_sf"/>
</dbReference>
<evidence type="ECO:0000256" key="9">
    <source>
        <dbReference type="ARBA" id="ARBA00022840"/>
    </source>
</evidence>
<evidence type="ECO:0000256" key="6">
    <source>
        <dbReference type="ARBA" id="ARBA00022598"/>
    </source>
</evidence>
<evidence type="ECO:0000256" key="7">
    <source>
        <dbReference type="ARBA" id="ARBA00022723"/>
    </source>
</evidence>
<dbReference type="EMBL" id="DVOG01000086">
    <property type="protein sequence ID" value="HIV04180.1"/>
    <property type="molecule type" value="Genomic_DNA"/>
</dbReference>
<dbReference type="PANTHER" id="PTHR10947">
    <property type="entry name" value="PHENYLALANYL-TRNA SYNTHETASE BETA CHAIN AND LEUCINE-RICH REPEAT-CONTAINING PROTEIN 47"/>
    <property type="match status" value="1"/>
</dbReference>
<dbReference type="SMART" id="SM00874">
    <property type="entry name" value="B5"/>
    <property type="match status" value="1"/>
</dbReference>
<dbReference type="InterPro" id="IPR045864">
    <property type="entry name" value="aa-tRNA-synth_II/BPL/LPL"/>
</dbReference>
<sequence>MKVSLQWLNRYADLSDVPAEKIADALPMIGLEVEEISSAGLPPLEHVVIGKILSFEPHANSDHLSVCRVDVGDGVVRQIVCGAKNFKAGDVVPVALPGAELPGGFVIGETKMRGEVSQGMMCSARELGISDDHAGLLILTERDLPIGSPINAHFPPADTVFDISVTANRGDCLSIVGVARDLAAYFSKPLKMPETPEDIAPAAAVPAENSLLKKLEIESPNCALYNAFSIRGVKVAPSPEWMRRDLLAVGLRPINNVVDVTNWVLMELGSPLHAFDAAKIGGNEIRVRQAREGEKIKLLDGKEYALSPDMCLIADAEKPLVVAGVMGGEDSGVTEATTDVVLEAAWFDPANVRKTSRRLGVSSDSSMRFTRDVDPTMVAAAGARAAKLICELAGGEISGPRISLGTLPRNDREIEISGDYVRERCGYDVPDAAIEDVFRRLGFSVSGNGGAWRVLVPAFRPEVDRPIDLVEEFVRIYGTDTIPSAAIPAPTVPASDAPAAEFRRKAGALLTGQGFAECAHYTLRDADELKKCFGEKIAGALALANPLTSEQSHIRPSLLPGLLDALKLNLAAHNDPRRLFEIGTVFRPQKDGALRELVSVAFVALAEPVSRTWRSREKIDFYFAKKLCLDIAARAGVAEQRLVFSSMDADATPIWQKGHSAAGSDRARAAEIALGLVNVRLARQRWDIEGNVVAGEILFTQEVFRGSGKRTRFRPFASFPPVTKDIALIVDADVPAGDVADRLKATAVKAAAKQFSVEKVNCFDVYEGKGLPEGKKSLAFEVVFRSETKTLTDAEVNRVFEKIMLDIERAVKCTVRR</sequence>
<dbReference type="InterPro" id="IPR009061">
    <property type="entry name" value="DNA-bd_dom_put_sf"/>
</dbReference>
<keyword evidence="8 15" id="KW-0547">Nucleotide-binding</keyword>
<dbReference type="AlphaFoldDB" id="A0A9D1T124"/>
<dbReference type="Gene3D" id="3.30.930.10">
    <property type="entry name" value="Bira Bifunctional Protein, Domain 2"/>
    <property type="match status" value="1"/>
</dbReference>
<evidence type="ECO:0000256" key="13">
    <source>
        <dbReference type="ARBA" id="ARBA00023146"/>
    </source>
</evidence>
<keyword evidence="13 15" id="KW-0030">Aminoacyl-tRNA synthetase</keyword>
<evidence type="ECO:0000256" key="11">
    <source>
        <dbReference type="ARBA" id="ARBA00022884"/>
    </source>
</evidence>
<comment type="subcellular location">
    <subcellularLocation>
        <location evidence="1 15">Cytoplasm</location>
    </subcellularLocation>
</comment>
<keyword evidence="4 15" id="KW-0963">Cytoplasm</keyword>
<evidence type="ECO:0000256" key="16">
    <source>
        <dbReference type="PROSITE-ProRule" id="PRU00209"/>
    </source>
</evidence>
<evidence type="ECO:0000256" key="14">
    <source>
        <dbReference type="ARBA" id="ARBA00049255"/>
    </source>
</evidence>
<dbReference type="GO" id="GO:0004826">
    <property type="term" value="F:phenylalanine-tRNA ligase activity"/>
    <property type="evidence" value="ECO:0007669"/>
    <property type="project" value="UniProtKB-UniRule"/>
</dbReference>
<dbReference type="InterPro" id="IPR004532">
    <property type="entry name" value="Phe-tRNA-ligase_IIc_bsu_bact"/>
</dbReference>
<dbReference type="HAMAP" id="MF_00283">
    <property type="entry name" value="Phe_tRNA_synth_beta1"/>
    <property type="match status" value="1"/>
</dbReference>
<comment type="cofactor">
    <cofactor evidence="15">
        <name>Mg(2+)</name>
        <dbReference type="ChEBI" id="CHEBI:18420"/>
    </cofactor>
    <text evidence="15">Binds 2 magnesium ions per tetramer.</text>
</comment>
<name>A0A9D1T124_9BACT</name>
<evidence type="ECO:0000313" key="20">
    <source>
        <dbReference type="EMBL" id="HIV04180.1"/>
    </source>
</evidence>
<dbReference type="Pfam" id="PF01588">
    <property type="entry name" value="tRNA_bind"/>
    <property type="match status" value="1"/>
</dbReference>
<dbReference type="FunFam" id="3.30.70.380:FF:000001">
    <property type="entry name" value="Phenylalanine--tRNA ligase beta subunit"/>
    <property type="match status" value="1"/>
</dbReference>
<proteinExistence type="inferred from homology"/>
<organism evidence="20 21">
    <name type="scientific">Candidatus Spyradosoma merdigallinarum</name>
    <dbReference type="NCBI Taxonomy" id="2840950"/>
    <lineage>
        <taxon>Bacteria</taxon>
        <taxon>Pseudomonadati</taxon>
        <taxon>Verrucomicrobiota</taxon>
        <taxon>Opitutia</taxon>
        <taxon>Opitutia incertae sedis</taxon>
        <taxon>Candidatus Spyradosoma</taxon>
    </lineage>
</organism>
<dbReference type="PANTHER" id="PTHR10947:SF0">
    <property type="entry name" value="PHENYLALANINE--TRNA LIGASE BETA SUBUNIT"/>
    <property type="match status" value="1"/>
</dbReference>
<dbReference type="SUPFAM" id="SSF46955">
    <property type="entry name" value="Putative DNA-binding domain"/>
    <property type="match status" value="1"/>
</dbReference>
<dbReference type="Pfam" id="PF03483">
    <property type="entry name" value="B3_4"/>
    <property type="match status" value="1"/>
</dbReference>
<dbReference type="InterPro" id="IPR005121">
    <property type="entry name" value="Fdx_antiC-bd"/>
</dbReference>
<feature type="binding site" evidence="15">
    <location>
        <position position="472"/>
    </location>
    <ligand>
        <name>Mg(2+)</name>
        <dbReference type="ChEBI" id="CHEBI:18420"/>
        <note>shared with alpha subunit</note>
    </ligand>
</feature>
<dbReference type="GO" id="GO:0000287">
    <property type="term" value="F:magnesium ion binding"/>
    <property type="evidence" value="ECO:0007669"/>
    <property type="project" value="UniProtKB-UniRule"/>
</dbReference>
<dbReference type="Pfam" id="PF17759">
    <property type="entry name" value="tRNA_synthFbeta"/>
    <property type="match status" value="1"/>
</dbReference>
<evidence type="ECO:0000256" key="5">
    <source>
        <dbReference type="ARBA" id="ARBA00022555"/>
    </source>
</evidence>
<evidence type="ECO:0000256" key="8">
    <source>
        <dbReference type="ARBA" id="ARBA00022741"/>
    </source>
</evidence>
<dbReference type="SUPFAM" id="SSF56037">
    <property type="entry name" value="PheT/TilS domain"/>
    <property type="match status" value="1"/>
</dbReference>
<dbReference type="SMART" id="SM00896">
    <property type="entry name" value="FDX-ACB"/>
    <property type="match status" value="1"/>
</dbReference>
<feature type="domain" description="B5" evidence="19">
    <location>
        <begin position="409"/>
        <end position="484"/>
    </location>
</feature>
<evidence type="ECO:0000256" key="15">
    <source>
        <dbReference type="HAMAP-Rule" id="MF_00283"/>
    </source>
</evidence>
<dbReference type="SMART" id="SM00873">
    <property type="entry name" value="B3_4"/>
    <property type="match status" value="1"/>
</dbReference>
<evidence type="ECO:0000256" key="3">
    <source>
        <dbReference type="ARBA" id="ARBA00011209"/>
    </source>
</evidence>
<evidence type="ECO:0000256" key="10">
    <source>
        <dbReference type="ARBA" id="ARBA00022842"/>
    </source>
</evidence>
<dbReference type="InterPro" id="IPR020825">
    <property type="entry name" value="Phe-tRNA_synthase-like_B3/B4"/>
</dbReference>
<dbReference type="InterPro" id="IPR005146">
    <property type="entry name" value="B3/B4_tRNA-bd"/>
</dbReference>
<protein>
    <recommendedName>
        <fullName evidence="15">Phenylalanine--tRNA ligase beta subunit</fullName>
        <ecNumber evidence="15">6.1.1.20</ecNumber>
    </recommendedName>
    <alternativeName>
        <fullName evidence="15">Phenylalanyl-tRNA synthetase beta subunit</fullName>
        <shortName evidence="15">PheRS</shortName>
    </alternativeName>
</protein>
<dbReference type="GO" id="GO:0000049">
    <property type="term" value="F:tRNA binding"/>
    <property type="evidence" value="ECO:0007669"/>
    <property type="project" value="UniProtKB-UniRule"/>
</dbReference>
<dbReference type="Pfam" id="PF03147">
    <property type="entry name" value="FDX-ACB"/>
    <property type="match status" value="1"/>
</dbReference>
<dbReference type="Gene3D" id="3.30.56.10">
    <property type="match status" value="2"/>
</dbReference>
<dbReference type="CDD" id="cd02796">
    <property type="entry name" value="tRNA_bind_bactPheRS"/>
    <property type="match status" value="1"/>
</dbReference>
<dbReference type="Pfam" id="PF03484">
    <property type="entry name" value="B5"/>
    <property type="match status" value="1"/>
</dbReference>
<dbReference type="PROSITE" id="PS50886">
    <property type="entry name" value="TRBD"/>
    <property type="match status" value="1"/>
</dbReference>
<evidence type="ECO:0000256" key="12">
    <source>
        <dbReference type="ARBA" id="ARBA00022917"/>
    </source>
</evidence>
<dbReference type="SUPFAM" id="SSF55681">
    <property type="entry name" value="Class II aaRS and biotin synthetases"/>
    <property type="match status" value="1"/>
</dbReference>